<accession>A0AAD7E648</accession>
<dbReference type="SUPFAM" id="SSF51735">
    <property type="entry name" value="NAD(P)-binding Rossmann-fold domains"/>
    <property type="match status" value="1"/>
</dbReference>
<evidence type="ECO:0000256" key="2">
    <source>
        <dbReference type="ARBA" id="ARBA00006617"/>
    </source>
</evidence>
<proteinExistence type="inferred from homology"/>
<protein>
    <recommendedName>
        <fullName evidence="3">NAD(P)-binding domain-containing protein</fullName>
    </recommendedName>
</protein>
<dbReference type="Proteomes" id="UP001219525">
    <property type="component" value="Unassembled WGS sequence"/>
</dbReference>
<dbReference type="InterPro" id="IPR036291">
    <property type="entry name" value="NAD(P)-bd_dom_sf"/>
</dbReference>
<feature type="domain" description="NAD(P)-binding" evidence="3">
    <location>
        <begin position="12"/>
        <end position="160"/>
    </location>
</feature>
<evidence type="ECO:0000313" key="5">
    <source>
        <dbReference type="Proteomes" id="UP001219525"/>
    </source>
</evidence>
<dbReference type="GO" id="GO:0005741">
    <property type="term" value="C:mitochondrial outer membrane"/>
    <property type="evidence" value="ECO:0007669"/>
    <property type="project" value="UniProtKB-SubCell"/>
</dbReference>
<name>A0AAD7E648_9AGAR</name>
<dbReference type="EMBL" id="JARJCW010000001">
    <property type="protein sequence ID" value="KAJ7230658.1"/>
    <property type="molecule type" value="Genomic_DNA"/>
</dbReference>
<dbReference type="PANTHER" id="PTHR14097:SF7">
    <property type="entry name" value="OXIDOREDUCTASE HTATIP2"/>
    <property type="match status" value="1"/>
</dbReference>
<gene>
    <name evidence="4" type="ORF">GGX14DRAFT_411688</name>
</gene>
<dbReference type="AlphaFoldDB" id="A0AAD7E648"/>
<keyword evidence="5" id="KW-1185">Reference proteome</keyword>
<organism evidence="4 5">
    <name type="scientific">Mycena pura</name>
    <dbReference type="NCBI Taxonomy" id="153505"/>
    <lineage>
        <taxon>Eukaryota</taxon>
        <taxon>Fungi</taxon>
        <taxon>Dikarya</taxon>
        <taxon>Basidiomycota</taxon>
        <taxon>Agaricomycotina</taxon>
        <taxon>Agaricomycetes</taxon>
        <taxon>Agaricomycetidae</taxon>
        <taxon>Agaricales</taxon>
        <taxon>Marasmiineae</taxon>
        <taxon>Mycenaceae</taxon>
        <taxon>Mycena</taxon>
    </lineage>
</organism>
<dbReference type="GO" id="GO:0051170">
    <property type="term" value="P:import into nucleus"/>
    <property type="evidence" value="ECO:0007669"/>
    <property type="project" value="TreeGrafter"/>
</dbReference>
<comment type="similarity">
    <text evidence="2">Belongs to the FMP52 family.</text>
</comment>
<comment type="subcellular location">
    <subcellularLocation>
        <location evidence="1">Mitochondrion outer membrane</location>
        <topology evidence="1">Peripheral membrane protein</topology>
    </subcellularLocation>
</comment>
<dbReference type="Gene3D" id="3.40.50.720">
    <property type="entry name" value="NAD(P)-binding Rossmann-like Domain"/>
    <property type="match status" value="1"/>
</dbReference>
<dbReference type="InterPro" id="IPR016040">
    <property type="entry name" value="NAD(P)-bd_dom"/>
</dbReference>
<dbReference type="PANTHER" id="PTHR14097">
    <property type="entry name" value="OXIDOREDUCTASE HTATIP2"/>
    <property type="match status" value="1"/>
</dbReference>
<evidence type="ECO:0000256" key="1">
    <source>
        <dbReference type="ARBA" id="ARBA00004450"/>
    </source>
</evidence>
<evidence type="ECO:0000313" key="4">
    <source>
        <dbReference type="EMBL" id="KAJ7230658.1"/>
    </source>
</evidence>
<evidence type="ECO:0000259" key="3">
    <source>
        <dbReference type="Pfam" id="PF13460"/>
    </source>
</evidence>
<reference evidence="4" key="1">
    <citation type="submission" date="2023-03" db="EMBL/GenBank/DDBJ databases">
        <title>Massive genome expansion in bonnet fungi (Mycena s.s.) driven by repeated elements and novel gene families across ecological guilds.</title>
        <authorList>
            <consortium name="Lawrence Berkeley National Laboratory"/>
            <person name="Harder C.B."/>
            <person name="Miyauchi S."/>
            <person name="Viragh M."/>
            <person name="Kuo A."/>
            <person name="Thoen E."/>
            <person name="Andreopoulos B."/>
            <person name="Lu D."/>
            <person name="Skrede I."/>
            <person name="Drula E."/>
            <person name="Henrissat B."/>
            <person name="Morin E."/>
            <person name="Kohler A."/>
            <person name="Barry K."/>
            <person name="LaButti K."/>
            <person name="Morin E."/>
            <person name="Salamov A."/>
            <person name="Lipzen A."/>
            <person name="Mereny Z."/>
            <person name="Hegedus B."/>
            <person name="Baldrian P."/>
            <person name="Stursova M."/>
            <person name="Weitz H."/>
            <person name="Taylor A."/>
            <person name="Grigoriev I.V."/>
            <person name="Nagy L.G."/>
            <person name="Martin F."/>
            <person name="Kauserud H."/>
        </authorList>
    </citation>
    <scope>NUCLEOTIDE SEQUENCE</scope>
    <source>
        <strain evidence="4">9144</strain>
    </source>
</reference>
<sequence length="241" mass="25338">MSTTPQTALILGATGQVGSCLLKELLASPHFARVGEFGRRLTSLDGPTTGKDKLEQKTIDFENVDAAGLREGNWNVVFIALGTTAKAAGSSAAFERIDREYVINAARAAKTDSPQRLIYVSVSMGADVKSSFLYPRSKGLTEEGLASLGYEDTIIFRPGFLLGTNRPEYPLLVKCAGAITGILSRVSSNVGIDIATLAKSILLAGKNGSAALAHATKAGKDGEQFTLIDNSGALALANQFQ</sequence>
<dbReference type="Pfam" id="PF13460">
    <property type="entry name" value="NAD_binding_10"/>
    <property type="match status" value="1"/>
</dbReference>
<comment type="caution">
    <text evidence="4">The sequence shown here is derived from an EMBL/GenBank/DDBJ whole genome shotgun (WGS) entry which is preliminary data.</text>
</comment>